<dbReference type="RefSeq" id="WP_281796493.1">
    <property type="nucleotide sequence ID" value="NZ_BSDR01000001.1"/>
</dbReference>
<dbReference type="PANTHER" id="PTHR40394:SF2">
    <property type="entry name" value="QUINOL:CYTOCHROME C OXIDOREDUCTASE MEMBRANE PROTEIN"/>
    <property type="match status" value="1"/>
</dbReference>
<dbReference type="InterPro" id="IPR009056">
    <property type="entry name" value="Cyt_c-like_dom"/>
</dbReference>
<evidence type="ECO:0000313" key="7">
    <source>
        <dbReference type="Proteomes" id="UP001144372"/>
    </source>
</evidence>
<dbReference type="Gene3D" id="1.10.760.10">
    <property type="entry name" value="Cytochrome c-like domain"/>
    <property type="match status" value="1"/>
</dbReference>
<sequence>MIACPSRLIYYIPVVMMAFSLLCGCDYARMKEQEALRTYKTVIPEMPEGTIPTRGGIEIARKSDPKTLQNPLILSQESVARGKTGYETYCLMCHGPNADGNGTVGQSFHPLPTDLRDPKVQAQTDGEIFYKLSFGAKRQPPLAYTIAEEDRWAIVHFIRSLKSPSNG</sequence>
<evidence type="ECO:0000256" key="4">
    <source>
        <dbReference type="PROSITE-ProRule" id="PRU00433"/>
    </source>
</evidence>
<dbReference type="PANTHER" id="PTHR40394">
    <property type="entry name" value="LIPOPROTEIN-RELATED"/>
    <property type="match status" value="1"/>
</dbReference>
<evidence type="ECO:0000313" key="6">
    <source>
        <dbReference type="EMBL" id="GLI36242.1"/>
    </source>
</evidence>
<evidence type="ECO:0000256" key="3">
    <source>
        <dbReference type="ARBA" id="ARBA00023004"/>
    </source>
</evidence>
<protein>
    <recommendedName>
        <fullName evidence="5">Cytochrome c domain-containing protein</fullName>
    </recommendedName>
</protein>
<dbReference type="GO" id="GO:0046872">
    <property type="term" value="F:metal ion binding"/>
    <property type="evidence" value="ECO:0007669"/>
    <property type="project" value="UniProtKB-KW"/>
</dbReference>
<dbReference type="EMBL" id="BSDR01000001">
    <property type="protein sequence ID" value="GLI36242.1"/>
    <property type="molecule type" value="Genomic_DNA"/>
</dbReference>
<evidence type="ECO:0000256" key="2">
    <source>
        <dbReference type="ARBA" id="ARBA00022723"/>
    </source>
</evidence>
<dbReference type="InterPro" id="IPR036909">
    <property type="entry name" value="Cyt_c-like_dom_sf"/>
</dbReference>
<keyword evidence="1 4" id="KW-0349">Heme</keyword>
<keyword evidence="2 4" id="KW-0479">Metal-binding</keyword>
<gene>
    <name evidence="6" type="ORF">DAMNIGENAA_36750</name>
</gene>
<comment type="caution">
    <text evidence="6">The sequence shown here is derived from an EMBL/GenBank/DDBJ whole genome shotgun (WGS) entry which is preliminary data.</text>
</comment>
<dbReference type="GO" id="GO:0009055">
    <property type="term" value="F:electron transfer activity"/>
    <property type="evidence" value="ECO:0007669"/>
    <property type="project" value="InterPro"/>
</dbReference>
<dbReference type="AlphaFoldDB" id="A0A9W6FWS0"/>
<feature type="domain" description="Cytochrome c" evidence="5">
    <location>
        <begin position="77"/>
        <end position="162"/>
    </location>
</feature>
<evidence type="ECO:0000259" key="5">
    <source>
        <dbReference type="PROSITE" id="PS51007"/>
    </source>
</evidence>
<organism evidence="6 7">
    <name type="scientific">Desulforhabdus amnigena</name>
    <dbReference type="NCBI Taxonomy" id="40218"/>
    <lineage>
        <taxon>Bacteria</taxon>
        <taxon>Pseudomonadati</taxon>
        <taxon>Thermodesulfobacteriota</taxon>
        <taxon>Syntrophobacteria</taxon>
        <taxon>Syntrophobacterales</taxon>
        <taxon>Syntrophobacteraceae</taxon>
        <taxon>Desulforhabdus</taxon>
    </lineage>
</organism>
<keyword evidence="7" id="KW-1185">Reference proteome</keyword>
<accession>A0A9W6FWS0</accession>
<dbReference type="PROSITE" id="PS51257">
    <property type="entry name" value="PROKAR_LIPOPROTEIN"/>
    <property type="match status" value="1"/>
</dbReference>
<proteinExistence type="predicted"/>
<dbReference type="GO" id="GO:0020037">
    <property type="term" value="F:heme binding"/>
    <property type="evidence" value="ECO:0007669"/>
    <property type="project" value="InterPro"/>
</dbReference>
<dbReference type="PROSITE" id="PS51007">
    <property type="entry name" value="CYTC"/>
    <property type="match status" value="1"/>
</dbReference>
<reference evidence="6" key="1">
    <citation type="submission" date="2022-12" db="EMBL/GenBank/DDBJ databases">
        <title>Reference genome sequencing for broad-spectrum identification of bacterial and archaeal isolates by mass spectrometry.</title>
        <authorList>
            <person name="Sekiguchi Y."/>
            <person name="Tourlousse D.M."/>
        </authorList>
    </citation>
    <scope>NUCLEOTIDE SEQUENCE</scope>
    <source>
        <strain evidence="6">ASRB1</strain>
    </source>
</reference>
<dbReference type="Proteomes" id="UP001144372">
    <property type="component" value="Unassembled WGS sequence"/>
</dbReference>
<keyword evidence="3 4" id="KW-0408">Iron</keyword>
<dbReference type="SUPFAM" id="SSF46626">
    <property type="entry name" value="Cytochrome c"/>
    <property type="match status" value="1"/>
</dbReference>
<name>A0A9W6FWS0_9BACT</name>
<dbReference type="Pfam" id="PF00034">
    <property type="entry name" value="Cytochrom_C"/>
    <property type="match status" value="1"/>
</dbReference>
<evidence type="ECO:0000256" key="1">
    <source>
        <dbReference type="ARBA" id="ARBA00022617"/>
    </source>
</evidence>